<protein>
    <recommendedName>
        <fullName evidence="3">ParB-like nuclease domain protein</fullName>
    </recommendedName>
</protein>
<organism evidence="1 2">
    <name type="scientific">Acidithrix ferrooxidans</name>
    <dbReference type="NCBI Taxonomy" id="1280514"/>
    <lineage>
        <taxon>Bacteria</taxon>
        <taxon>Bacillati</taxon>
        <taxon>Actinomycetota</taxon>
        <taxon>Acidimicrobiia</taxon>
        <taxon>Acidimicrobiales</taxon>
        <taxon>Acidimicrobiaceae</taxon>
        <taxon>Acidithrix</taxon>
    </lineage>
</organism>
<evidence type="ECO:0000313" key="2">
    <source>
        <dbReference type="Proteomes" id="UP000032360"/>
    </source>
</evidence>
<accession>A0A0D8HD78</accession>
<evidence type="ECO:0000313" key="1">
    <source>
        <dbReference type="EMBL" id="KJF15873.1"/>
    </source>
</evidence>
<dbReference type="OrthoDB" id="8539206at2"/>
<sequence>MKTENWKEEPEDKDYPAALNYLSLLTDPREAKKIVKALKASSQIDHFAAKDLLRASGLPCLGADDHEVEKDLDKVKSGEKLSPVLLVRGAPLWVADGYHRICASYHLCEDEVVPCLIVDRIKTVQ</sequence>
<comment type="caution">
    <text evidence="1">The sequence shown here is derived from an EMBL/GenBank/DDBJ whole genome shotgun (WGS) entry which is preliminary data.</text>
</comment>
<reference evidence="1 2" key="1">
    <citation type="submission" date="2015-01" db="EMBL/GenBank/DDBJ databases">
        <title>Draft genome of the acidophilic iron oxidizer Acidithrix ferrooxidans strain Py-F3.</title>
        <authorList>
            <person name="Poehlein A."/>
            <person name="Eisen S."/>
            <person name="Schloemann M."/>
            <person name="Johnson B.D."/>
            <person name="Daniel R."/>
            <person name="Muehling M."/>
        </authorList>
    </citation>
    <scope>NUCLEOTIDE SEQUENCE [LARGE SCALE GENOMIC DNA]</scope>
    <source>
        <strain evidence="1 2">Py-F3</strain>
    </source>
</reference>
<gene>
    <name evidence="1" type="ORF">AXFE_32770</name>
</gene>
<dbReference type="Proteomes" id="UP000032360">
    <property type="component" value="Unassembled WGS sequence"/>
</dbReference>
<dbReference type="RefSeq" id="WP_052606930.1">
    <property type="nucleotide sequence ID" value="NZ_JXYS01000114.1"/>
</dbReference>
<dbReference type="EMBL" id="JXYS01000114">
    <property type="protein sequence ID" value="KJF15873.1"/>
    <property type="molecule type" value="Genomic_DNA"/>
</dbReference>
<name>A0A0D8HD78_9ACTN</name>
<proteinExistence type="predicted"/>
<keyword evidence="2" id="KW-1185">Reference proteome</keyword>
<evidence type="ECO:0008006" key="3">
    <source>
        <dbReference type="Google" id="ProtNLM"/>
    </source>
</evidence>
<dbReference type="AlphaFoldDB" id="A0A0D8HD78"/>